<protein>
    <submittedName>
        <fullName evidence="4">Uncharacterized protein</fullName>
    </submittedName>
</protein>
<evidence type="ECO:0000256" key="2">
    <source>
        <dbReference type="ARBA" id="ARBA00023163"/>
    </source>
</evidence>
<dbReference type="PROSITE" id="PS50985">
    <property type="entry name" value="GRAS"/>
    <property type="match status" value="1"/>
</dbReference>
<organism evidence="4 5">
    <name type="scientific">Rubroshorea leprosula</name>
    <dbReference type="NCBI Taxonomy" id="152421"/>
    <lineage>
        <taxon>Eukaryota</taxon>
        <taxon>Viridiplantae</taxon>
        <taxon>Streptophyta</taxon>
        <taxon>Embryophyta</taxon>
        <taxon>Tracheophyta</taxon>
        <taxon>Spermatophyta</taxon>
        <taxon>Magnoliopsida</taxon>
        <taxon>eudicotyledons</taxon>
        <taxon>Gunneridae</taxon>
        <taxon>Pentapetalae</taxon>
        <taxon>rosids</taxon>
        <taxon>malvids</taxon>
        <taxon>Malvales</taxon>
        <taxon>Dipterocarpaceae</taxon>
        <taxon>Rubroshorea</taxon>
    </lineage>
</organism>
<dbReference type="InterPro" id="IPR005202">
    <property type="entry name" value="TF_GRAS"/>
</dbReference>
<dbReference type="AlphaFoldDB" id="A0AAV5J369"/>
<dbReference type="Proteomes" id="UP001054252">
    <property type="component" value="Unassembled WGS sequence"/>
</dbReference>
<comment type="caution">
    <text evidence="4">The sequence shown here is derived from an EMBL/GenBank/DDBJ whole genome shotgun (WGS) entry which is preliminary data.</text>
</comment>
<evidence type="ECO:0000313" key="4">
    <source>
        <dbReference type="EMBL" id="GKV06494.1"/>
    </source>
</evidence>
<evidence type="ECO:0000256" key="1">
    <source>
        <dbReference type="ARBA" id="ARBA00023015"/>
    </source>
</evidence>
<comment type="similarity">
    <text evidence="3">Belongs to the GRAS family.</text>
</comment>
<dbReference type="EMBL" id="BPVZ01000025">
    <property type="protein sequence ID" value="GKV06494.1"/>
    <property type="molecule type" value="Genomic_DNA"/>
</dbReference>
<keyword evidence="1" id="KW-0805">Transcription regulation</keyword>
<accession>A0AAV5J369</accession>
<comment type="caution">
    <text evidence="3">Lacks conserved residue(s) required for the propagation of feature annotation.</text>
</comment>
<proteinExistence type="inferred from homology"/>
<reference evidence="4 5" key="1">
    <citation type="journal article" date="2021" name="Commun. Biol.">
        <title>The genome of Shorea leprosula (Dipterocarpaceae) highlights the ecological relevance of drought in aseasonal tropical rainforests.</title>
        <authorList>
            <person name="Ng K.K.S."/>
            <person name="Kobayashi M.J."/>
            <person name="Fawcett J.A."/>
            <person name="Hatakeyama M."/>
            <person name="Paape T."/>
            <person name="Ng C.H."/>
            <person name="Ang C.C."/>
            <person name="Tnah L.H."/>
            <person name="Lee C.T."/>
            <person name="Nishiyama T."/>
            <person name="Sese J."/>
            <person name="O'Brien M.J."/>
            <person name="Copetti D."/>
            <person name="Mohd Noor M.I."/>
            <person name="Ong R.C."/>
            <person name="Putra M."/>
            <person name="Sireger I.Z."/>
            <person name="Indrioko S."/>
            <person name="Kosugi Y."/>
            <person name="Izuno A."/>
            <person name="Isagi Y."/>
            <person name="Lee S.L."/>
            <person name="Shimizu K.K."/>
        </authorList>
    </citation>
    <scope>NUCLEOTIDE SEQUENCE [LARGE SCALE GENOMIC DNA]</scope>
    <source>
        <strain evidence="4">214</strain>
    </source>
</reference>
<evidence type="ECO:0000256" key="3">
    <source>
        <dbReference type="PROSITE-ProRule" id="PRU01191"/>
    </source>
</evidence>
<keyword evidence="5" id="KW-1185">Reference proteome</keyword>
<sequence>MNKTKRLSTVDIIKIARAHVSRFSFHDTVDISMLNGFFRGVCFGLSDKEIKNVELAVLPLASSEKVSDHQFDQASRILKLCEFLSSKNGSSVQRMVYYFSKAL</sequence>
<evidence type="ECO:0000313" key="5">
    <source>
        <dbReference type="Proteomes" id="UP001054252"/>
    </source>
</evidence>
<gene>
    <name evidence="4" type="ORF">SLEP1_g18388</name>
</gene>
<name>A0AAV5J369_9ROSI</name>
<keyword evidence="2" id="KW-0804">Transcription</keyword>